<dbReference type="AlphaFoldDB" id="A0A146M8D0"/>
<protein>
    <submittedName>
        <fullName evidence="1">Uncharacterized protein</fullName>
    </submittedName>
</protein>
<organism evidence="1">
    <name type="scientific">Lygus hesperus</name>
    <name type="common">Western plant bug</name>
    <dbReference type="NCBI Taxonomy" id="30085"/>
    <lineage>
        <taxon>Eukaryota</taxon>
        <taxon>Metazoa</taxon>
        <taxon>Ecdysozoa</taxon>
        <taxon>Arthropoda</taxon>
        <taxon>Hexapoda</taxon>
        <taxon>Insecta</taxon>
        <taxon>Pterygota</taxon>
        <taxon>Neoptera</taxon>
        <taxon>Paraneoptera</taxon>
        <taxon>Hemiptera</taxon>
        <taxon>Heteroptera</taxon>
        <taxon>Panheteroptera</taxon>
        <taxon>Cimicomorpha</taxon>
        <taxon>Miridae</taxon>
        <taxon>Mirini</taxon>
        <taxon>Lygus</taxon>
    </lineage>
</organism>
<gene>
    <name evidence="1" type="ORF">g.64419</name>
</gene>
<sequence>MTLILQDFIAEMNRLYIQLSHAPLQPKFHYVTHYPRMLLQFGPVVHLWSMRFEGKHRVGKKAAGSTSCRINLCKTVAKKIQLQLNDVFVQNTLRPPVFSTSVGNPVYHSVVDEICGQLPHLPCTSEFSSHSFVSSPLNVTYRRQDVIQIDLDPECMYPVFAQIQELFFERISGECYASVVHFTTEYFDNHYFAYKVSRTNERSIVALKNLTHPLPNTYA</sequence>
<name>A0A146M8D0_LYGHE</name>
<proteinExistence type="predicted"/>
<dbReference type="EMBL" id="GDHC01002626">
    <property type="protein sequence ID" value="JAQ16003.1"/>
    <property type="molecule type" value="Transcribed_RNA"/>
</dbReference>
<reference evidence="1" key="1">
    <citation type="journal article" date="2016" name="Gigascience">
        <title>De novo construction of an expanded transcriptome assembly for the western tarnished plant bug, Lygus hesperus.</title>
        <authorList>
            <person name="Tassone E.E."/>
            <person name="Geib S.M."/>
            <person name="Hall B."/>
            <person name="Fabrick J.A."/>
            <person name="Brent C.S."/>
            <person name="Hull J.J."/>
        </authorList>
    </citation>
    <scope>NUCLEOTIDE SEQUENCE</scope>
</reference>
<evidence type="ECO:0000313" key="1">
    <source>
        <dbReference type="EMBL" id="JAQ16003.1"/>
    </source>
</evidence>
<accession>A0A146M8D0</accession>